<name>A0ABQ0LRA6_MYCCL</name>
<evidence type="ECO:0000313" key="2">
    <source>
        <dbReference type="Proteomes" id="UP000815677"/>
    </source>
</evidence>
<reference evidence="1" key="1">
    <citation type="submission" date="2014-09" db="EMBL/GenBank/DDBJ databases">
        <title>Genome sequence of the luminous mushroom Mycena chlorophos for searching fungal bioluminescence genes.</title>
        <authorList>
            <person name="Tanaka Y."/>
            <person name="Kasuga D."/>
            <person name="Oba Y."/>
            <person name="Hase S."/>
            <person name="Sato K."/>
            <person name="Oba Y."/>
            <person name="Sakakibara Y."/>
        </authorList>
    </citation>
    <scope>NUCLEOTIDE SEQUENCE</scope>
</reference>
<sequence>MPSCVHSDRSVKTPFTRAVLRATVQATVEQHNMGPLYRRRRKIVPTVSTRREDAHTRHQIMLNAVLLLPGSNLVWLRRSSHAHMDLLSDADSRVDSQGTLRALASLTMSVRTARTPPNPTRYQRHTPPAK</sequence>
<protein>
    <submittedName>
        <fullName evidence="1">Uncharacterized protein</fullName>
    </submittedName>
</protein>
<accession>A0ABQ0LRA6</accession>
<dbReference type="Proteomes" id="UP000815677">
    <property type="component" value="Unassembled WGS sequence"/>
</dbReference>
<organism evidence="1 2">
    <name type="scientific">Mycena chlorophos</name>
    <name type="common">Agaric fungus</name>
    <name type="synonym">Agaricus chlorophos</name>
    <dbReference type="NCBI Taxonomy" id="658473"/>
    <lineage>
        <taxon>Eukaryota</taxon>
        <taxon>Fungi</taxon>
        <taxon>Dikarya</taxon>
        <taxon>Basidiomycota</taxon>
        <taxon>Agaricomycotina</taxon>
        <taxon>Agaricomycetes</taxon>
        <taxon>Agaricomycetidae</taxon>
        <taxon>Agaricales</taxon>
        <taxon>Marasmiineae</taxon>
        <taxon>Mycenaceae</taxon>
        <taxon>Mycena</taxon>
    </lineage>
</organism>
<dbReference type="EMBL" id="DF848086">
    <property type="protein sequence ID" value="GAT53062.1"/>
    <property type="molecule type" value="Genomic_DNA"/>
</dbReference>
<evidence type="ECO:0000313" key="1">
    <source>
        <dbReference type="EMBL" id="GAT53062.1"/>
    </source>
</evidence>
<proteinExistence type="predicted"/>
<gene>
    <name evidence="1" type="ORF">MCHLO_10062</name>
</gene>
<keyword evidence="2" id="KW-1185">Reference proteome</keyword>